<dbReference type="RefSeq" id="WP_014024165.1">
    <property type="nucleotide sequence ID" value="NC_017490.1"/>
</dbReference>
<dbReference type="CDD" id="cd00761">
    <property type="entry name" value="Glyco_tranf_GTA_type"/>
    <property type="match status" value="1"/>
</dbReference>
<dbReference type="STRING" id="420890.LCGL_0125"/>
<sequence>MDKLVTVIIPCYNAEKNIEVTVQSVLEQTIGPEKIHILLINDGSSDGTLDKLEHLQTAHPEIITVITQENQGVAKTRTKGISLTETAYLTFLDADDILEPHFIENLLSVAIEGDFDVVSAGSQRKKYSGEIVKEFKVKKPDAEWAKWILMSSWAKIHRTQFLKEHNIRFLDSLFGEDAYFVLSEIVKGARFKVLDYIGYTWMLNPESMTNTRYNGISEYNSNQIMIMLESMIDLGADWADDDLFSYFILKQAVNRCLSPGKYATPSEFMRHYKRTIALLEGKYPQALHNSLIFRGPEGEEKFVRYAIAMFVIIHRLKLMPLFSKVYCKGKVSTK</sequence>
<organism evidence="2 3">
    <name type="scientific">Lactococcus garvieae (strain Lg2)</name>
    <name type="common">Enterococcus seriolicida</name>
    <dbReference type="NCBI Taxonomy" id="420890"/>
    <lineage>
        <taxon>Bacteria</taxon>
        <taxon>Bacillati</taxon>
        <taxon>Bacillota</taxon>
        <taxon>Bacilli</taxon>
        <taxon>Lactobacillales</taxon>
        <taxon>Streptococcaceae</taxon>
        <taxon>Lactococcus</taxon>
    </lineage>
</organism>
<dbReference type="InterPro" id="IPR050834">
    <property type="entry name" value="Glycosyltransf_2"/>
</dbReference>
<dbReference type="AlphaFoldDB" id="F9VGV2"/>
<dbReference type="InterPro" id="IPR029044">
    <property type="entry name" value="Nucleotide-diphossugar_trans"/>
</dbReference>
<keyword evidence="2" id="KW-0808">Transferase</keyword>
<dbReference type="PANTHER" id="PTHR43685:SF2">
    <property type="entry name" value="GLYCOSYLTRANSFERASE 2-LIKE DOMAIN-CONTAINING PROTEIN"/>
    <property type="match status" value="1"/>
</dbReference>
<dbReference type="EMBL" id="AP009333">
    <property type="protein sequence ID" value="BAK59585.1"/>
    <property type="molecule type" value="Genomic_DNA"/>
</dbReference>
<name>F9VGV2_LACGL</name>
<evidence type="ECO:0000313" key="2">
    <source>
        <dbReference type="EMBL" id="BAK59585.1"/>
    </source>
</evidence>
<dbReference type="GO" id="GO:0016740">
    <property type="term" value="F:transferase activity"/>
    <property type="evidence" value="ECO:0007669"/>
    <property type="project" value="UniProtKB-KW"/>
</dbReference>
<evidence type="ECO:0000313" key="3">
    <source>
        <dbReference type="Proteomes" id="UP000008520"/>
    </source>
</evidence>
<keyword evidence="3" id="KW-1185">Reference proteome</keyword>
<reference evidence="2 3" key="1">
    <citation type="journal article" date="2011" name="PLoS ONE">
        <title>Complete genome sequence and comparative analysis of the fish pathogen Lactococcus garvieae.</title>
        <authorList>
            <person name="Morita H."/>
            <person name="Toh H."/>
            <person name="Oshima K."/>
            <person name="Yoshizaki M."/>
            <person name="Kawanishi M."/>
            <person name="Nakaya K."/>
            <person name="Suzuki T."/>
            <person name="Miyauchi E."/>
            <person name="Ishii Y."/>
            <person name="Tanabe S."/>
            <person name="Murakami M."/>
            <person name="Hattori M."/>
        </authorList>
    </citation>
    <scope>NUCLEOTIDE SEQUENCE [LARGE SCALE GENOMIC DNA]</scope>
    <source>
        <strain evidence="2 3">Lg2</strain>
    </source>
</reference>
<proteinExistence type="predicted"/>
<dbReference type="SUPFAM" id="SSF53448">
    <property type="entry name" value="Nucleotide-diphospho-sugar transferases"/>
    <property type="match status" value="1"/>
</dbReference>
<dbReference type="Gene3D" id="3.90.550.10">
    <property type="entry name" value="Spore Coat Polysaccharide Biosynthesis Protein SpsA, Chain A"/>
    <property type="match status" value="1"/>
</dbReference>
<dbReference type="InterPro" id="IPR001173">
    <property type="entry name" value="Glyco_trans_2-like"/>
</dbReference>
<dbReference type="Proteomes" id="UP000008520">
    <property type="component" value="Chromosome"/>
</dbReference>
<gene>
    <name evidence="2" type="ordered locus">LCGL_0125</name>
</gene>
<dbReference type="eggNOG" id="COG1216">
    <property type="taxonomic scope" value="Bacteria"/>
</dbReference>
<evidence type="ECO:0000259" key="1">
    <source>
        <dbReference type="Pfam" id="PF00535"/>
    </source>
</evidence>
<accession>F9VGV2</accession>
<dbReference type="PANTHER" id="PTHR43685">
    <property type="entry name" value="GLYCOSYLTRANSFERASE"/>
    <property type="match status" value="1"/>
</dbReference>
<dbReference type="PATRIC" id="fig|420890.5.peg.124"/>
<dbReference type="HOGENOM" id="CLU_025996_25_0_9"/>
<feature type="domain" description="Glycosyltransferase 2-like" evidence="1">
    <location>
        <begin position="6"/>
        <end position="127"/>
    </location>
</feature>
<dbReference type="Pfam" id="PF00535">
    <property type="entry name" value="Glycos_transf_2"/>
    <property type="match status" value="1"/>
</dbReference>
<dbReference type="KEGG" id="lgv:LCGL_0125"/>
<protein>
    <submittedName>
        <fullName evidence="2">Putative glycosyltransferase</fullName>
    </submittedName>
</protein>